<dbReference type="Gene3D" id="3.30.390.30">
    <property type="match status" value="1"/>
</dbReference>
<evidence type="ECO:0000256" key="1">
    <source>
        <dbReference type="ARBA" id="ARBA00001974"/>
    </source>
</evidence>
<dbReference type="InterPro" id="IPR016156">
    <property type="entry name" value="FAD/NAD-linked_Rdtase_dimer_sf"/>
</dbReference>
<keyword evidence="8" id="KW-0676">Redox-active center</keyword>
<dbReference type="EMBL" id="UOGD01000213">
    <property type="protein sequence ID" value="VAX22094.1"/>
    <property type="molecule type" value="Genomic_DNA"/>
</dbReference>
<dbReference type="PRINTS" id="PR00368">
    <property type="entry name" value="FADPNR"/>
</dbReference>
<comment type="similarity">
    <text evidence="2">Belongs to the class-I pyridine nucleotide-disulfide oxidoreductase family.</text>
</comment>
<protein>
    <submittedName>
        <fullName evidence="11">Dihydrolipoamide dehydrogenase</fullName>
        <ecNumber evidence="11">1.8.1.4</ecNumber>
    </submittedName>
</protein>
<keyword evidence="5 11" id="KW-0560">Oxidoreductase</keyword>
<dbReference type="GO" id="GO:0050660">
    <property type="term" value="F:flavin adenine dinucleotide binding"/>
    <property type="evidence" value="ECO:0007669"/>
    <property type="project" value="TreeGrafter"/>
</dbReference>
<feature type="domain" description="FAD/NAD(P)-binding" evidence="10">
    <location>
        <begin position="4"/>
        <end position="331"/>
    </location>
</feature>
<dbReference type="InterPro" id="IPR012999">
    <property type="entry name" value="Pyr_OxRdtase_I_AS"/>
</dbReference>
<dbReference type="EC" id="1.8.1.4" evidence="11"/>
<dbReference type="InterPro" id="IPR023753">
    <property type="entry name" value="FAD/NAD-binding_dom"/>
</dbReference>
<name>A0A3B1CDG1_9ZZZZ</name>
<dbReference type="AlphaFoldDB" id="A0A3B1CDG1"/>
<dbReference type="PANTHER" id="PTHR22912">
    <property type="entry name" value="DISULFIDE OXIDOREDUCTASE"/>
    <property type="match status" value="1"/>
</dbReference>
<dbReference type="FunFam" id="3.30.390.30:FF:000001">
    <property type="entry name" value="Dihydrolipoyl dehydrogenase"/>
    <property type="match status" value="1"/>
</dbReference>
<comment type="cofactor">
    <cofactor evidence="1">
        <name>FAD</name>
        <dbReference type="ChEBI" id="CHEBI:57692"/>
    </cofactor>
</comment>
<dbReference type="Gene3D" id="3.50.50.60">
    <property type="entry name" value="FAD/NAD(P)-binding domain"/>
    <property type="match status" value="2"/>
</dbReference>
<dbReference type="GO" id="GO:0004148">
    <property type="term" value="F:dihydrolipoyl dehydrogenase (NADH) activity"/>
    <property type="evidence" value="ECO:0007669"/>
    <property type="project" value="UniProtKB-EC"/>
</dbReference>
<evidence type="ECO:0000256" key="5">
    <source>
        <dbReference type="ARBA" id="ARBA00023002"/>
    </source>
</evidence>
<evidence type="ECO:0000256" key="3">
    <source>
        <dbReference type="ARBA" id="ARBA00022630"/>
    </source>
</evidence>
<evidence type="ECO:0000313" key="11">
    <source>
        <dbReference type="EMBL" id="VAX22094.1"/>
    </source>
</evidence>
<evidence type="ECO:0000256" key="6">
    <source>
        <dbReference type="ARBA" id="ARBA00023027"/>
    </source>
</evidence>
<dbReference type="GO" id="GO:0006103">
    <property type="term" value="P:2-oxoglutarate metabolic process"/>
    <property type="evidence" value="ECO:0007669"/>
    <property type="project" value="TreeGrafter"/>
</dbReference>
<keyword evidence="7" id="KW-1015">Disulfide bond</keyword>
<dbReference type="InterPro" id="IPR001100">
    <property type="entry name" value="Pyr_nuc-diS_OxRdtase"/>
</dbReference>
<dbReference type="InterPro" id="IPR004099">
    <property type="entry name" value="Pyr_nucl-diS_OxRdtase_dimer"/>
</dbReference>
<dbReference type="PRINTS" id="PR00411">
    <property type="entry name" value="PNDRDTASEI"/>
</dbReference>
<keyword evidence="3" id="KW-0285">Flavoprotein</keyword>
<evidence type="ECO:0000259" key="10">
    <source>
        <dbReference type="Pfam" id="PF07992"/>
    </source>
</evidence>
<evidence type="ECO:0000256" key="7">
    <source>
        <dbReference type="ARBA" id="ARBA00023157"/>
    </source>
</evidence>
<proteinExistence type="inferred from homology"/>
<sequence>MKKYDVVVIGAGPGGTPAAIQLSRAGKNVLLVDDRGKPGGECLYEGCIPSKTLEQSADYFYLLKYMKDFGINGGGTPSINWAKVVQKKDNILKQRSEMELKLFDSIPTLTFMNGKAQFISDNEIEIWNPAKNELIETVSFDYAIIATGSKPFIPPIEGSGISKVWTNKEMFDEKELPKSVVIIGAGAIGIEFAQMFAKVNVHTTVIEMLNRILPPVESDFASLLHEKMEKQDKVAIYLSSKVKRIDYNNDKFTTTFELSDNSSKSIISDRVIVASGRRANIEPLQLEKTDIDFNKRGIVVNEYLETNIKGIYAVGDIINGPTFAHTATYEALIAVNNILRGNNSKTDFVKNSWVLFSDPEIASAGLTEEQASKMGYEIITGIYDYKKDARAQINDRPFGLLKFIVEKQSGRLLGIHIFTEGAADLVGEAVLAVSCKATIKDIADAIHPHPTLTEAFGILARQMLGEMEKNKMGMEE</sequence>
<feature type="domain" description="Pyridine nucleotide-disulphide oxidoreductase dimerisation" evidence="9">
    <location>
        <begin position="353"/>
        <end position="457"/>
    </location>
</feature>
<dbReference type="PIRSF" id="PIRSF000350">
    <property type="entry name" value="Mercury_reductase_MerA"/>
    <property type="match status" value="1"/>
</dbReference>
<gene>
    <name evidence="11" type="ORF">MNBD_IGNAVI01-481</name>
</gene>
<dbReference type="PROSITE" id="PS00076">
    <property type="entry name" value="PYRIDINE_REDOX_1"/>
    <property type="match status" value="1"/>
</dbReference>
<accession>A0A3B1CDG1</accession>
<organism evidence="11">
    <name type="scientific">hydrothermal vent metagenome</name>
    <dbReference type="NCBI Taxonomy" id="652676"/>
    <lineage>
        <taxon>unclassified sequences</taxon>
        <taxon>metagenomes</taxon>
        <taxon>ecological metagenomes</taxon>
    </lineage>
</organism>
<keyword evidence="4" id="KW-0274">FAD</keyword>
<dbReference type="InterPro" id="IPR036188">
    <property type="entry name" value="FAD/NAD-bd_sf"/>
</dbReference>
<evidence type="ECO:0000256" key="2">
    <source>
        <dbReference type="ARBA" id="ARBA00007532"/>
    </source>
</evidence>
<evidence type="ECO:0000256" key="8">
    <source>
        <dbReference type="ARBA" id="ARBA00023284"/>
    </source>
</evidence>
<keyword evidence="6" id="KW-0520">NAD</keyword>
<dbReference type="SUPFAM" id="SSF51905">
    <property type="entry name" value="FAD/NAD(P)-binding domain"/>
    <property type="match status" value="1"/>
</dbReference>
<evidence type="ECO:0000256" key="4">
    <source>
        <dbReference type="ARBA" id="ARBA00022827"/>
    </source>
</evidence>
<evidence type="ECO:0000259" key="9">
    <source>
        <dbReference type="Pfam" id="PF02852"/>
    </source>
</evidence>
<dbReference type="InterPro" id="IPR050151">
    <property type="entry name" value="Class-I_Pyr_Nuc-Dis_Oxidored"/>
</dbReference>
<reference evidence="11" key="1">
    <citation type="submission" date="2018-06" db="EMBL/GenBank/DDBJ databases">
        <authorList>
            <person name="Zhirakovskaya E."/>
        </authorList>
    </citation>
    <scope>NUCLEOTIDE SEQUENCE</scope>
</reference>
<dbReference type="PANTHER" id="PTHR22912:SF151">
    <property type="entry name" value="DIHYDROLIPOYL DEHYDROGENASE, MITOCHONDRIAL"/>
    <property type="match status" value="1"/>
</dbReference>
<dbReference type="Pfam" id="PF07992">
    <property type="entry name" value="Pyr_redox_2"/>
    <property type="match status" value="1"/>
</dbReference>
<dbReference type="SUPFAM" id="SSF55424">
    <property type="entry name" value="FAD/NAD-linked reductases, dimerisation (C-terminal) domain"/>
    <property type="match status" value="1"/>
</dbReference>
<dbReference type="Pfam" id="PF02852">
    <property type="entry name" value="Pyr_redox_dim"/>
    <property type="match status" value="1"/>
</dbReference>